<evidence type="ECO:0000313" key="1">
    <source>
        <dbReference type="EMBL" id="ERH25448.1"/>
    </source>
</evidence>
<dbReference type="AlphaFoldDB" id="U1S0N4"/>
<dbReference type="EMBL" id="AWSE01000020">
    <property type="protein sequence ID" value="ERH25448.1"/>
    <property type="molecule type" value="Genomic_DNA"/>
</dbReference>
<protein>
    <submittedName>
        <fullName evidence="1">Uncharacterized protein</fullName>
    </submittedName>
</protein>
<reference evidence="1 2" key="1">
    <citation type="submission" date="2013-08" db="EMBL/GenBank/DDBJ databases">
        <authorList>
            <person name="Weinstock G."/>
            <person name="Sodergren E."/>
            <person name="Wylie T."/>
            <person name="Fulton L."/>
            <person name="Fulton R."/>
            <person name="Fronick C."/>
            <person name="O'Laughlin M."/>
            <person name="Godfrey J."/>
            <person name="Miner T."/>
            <person name="Herter B."/>
            <person name="Appelbaum E."/>
            <person name="Cordes M."/>
            <person name="Lek S."/>
            <person name="Wollam A."/>
            <person name="Pepin K.H."/>
            <person name="Palsikar V.B."/>
            <person name="Mitreva M."/>
            <person name="Wilson R.K."/>
        </authorList>
    </citation>
    <scope>NUCLEOTIDE SEQUENCE [LARGE SCALE GENOMIC DNA]</scope>
    <source>
        <strain evidence="1 2">F0542</strain>
    </source>
</reference>
<keyword evidence="2" id="KW-1185">Reference proteome</keyword>
<accession>U1S0N4</accession>
<proteinExistence type="predicted"/>
<dbReference type="Proteomes" id="UP000016536">
    <property type="component" value="Unassembled WGS sequence"/>
</dbReference>
<organism evidence="1 2">
    <name type="scientific">Actinomyces johnsonii F0542</name>
    <dbReference type="NCBI Taxonomy" id="1321818"/>
    <lineage>
        <taxon>Bacteria</taxon>
        <taxon>Bacillati</taxon>
        <taxon>Actinomycetota</taxon>
        <taxon>Actinomycetes</taxon>
        <taxon>Actinomycetales</taxon>
        <taxon>Actinomycetaceae</taxon>
        <taxon>Actinomyces</taxon>
    </lineage>
</organism>
<name>U1S0N4_9ACTO</name>
<sequence length="56" mass="6098">MGALGGHSPHRSLRRSRRPAVANDCLRVYIPPTPTIVAYLQSSLQCKLKGAILEVV</sequence>
<gene>
    <name evidence="1" type="ORF">HMPREF1979_00470</name>
</gene>
<evidence type="ECO:0000313" key="2">
    <source>
        <dbReference type="Proteomes" id="UP000016536"/>
    </source>
</evidence>
<comment type="caution">
    <text evidence="1">The sequence shown here is derived from an EMBL/GenBank/DDBJ whole genome shotgun (WGS) entry which is preliminary data.</text>
</comment>
<dbReference type="HOGENOM" id="CLU_3003670_0_0_11"/>